<dbReference type="AlphaFoldDB" id="X0YFX5"/>
<proteinExistence type="predicted"/>
<keyword evidence="1" id="KW-0472">Membrane</keyword>
<accession>X0YFX5</accession>
<name>X0YFX5_9ZZZZ</name>
<evidence type="ECO:0000313" key="2">
    <source>
        <dbReference type="EMBL" id="GAG46112.1"/>
    </source>
</evidence>
<feature type="non-terminal residue" evidence="2">
    <location>
        <position position="81"/>
    </location>
</feature>
<comment type="caution">
    <text evidence="2">The sequence shown here is derived from an EMBL/GenBank/DDBJ whole genome shotgun (WGS) entry which is preliminary data.</text>
</comment>
<evidence type="ECO:0000256" key="1">
    <source>
        <dbReference type="SAM" id="Phobius"/>
    </source>
</evidence>
<feature type="transmembrane region" description="Helical" evidence="1">
    <location>
        <begin position="21"/>
        <end position="39"/>
    </location>
</feature>
<dbReference type="EMBL" id="BARS01052830">
    <property type="protein sequence ID" value="GAG46112.1"/>
    <property type="molecule type" value="Genomic_DNA"/>
</dbReference>
<sequence length="81" mass="9682">MEKETEIVVPDGIIRWFQKDATIIIVCLVALLVCTYSLYRVQNYKTDCNDHWRSQWEKSCPVNTKYMIYEKNFTIVPMETQ</sequence>
<organism evidence="2">
    <name type="scientific">marine sediment metagenome</name>
    <dbReference type="NCBI Taxonomy" id="412755"/>
    <lineage>
        <taxon>unclassified sequences</taxon>
        <taxon>metagenomes</taxon>
        <taxon>ecological metagenomes</taxon>
    </lineage>
</organism>
<protein>
    <submittedName>
        <fullName evidence="2">Uncharacterized protein</fullName>
    </submittedName>
</protein>
<keyword evidence="1" id="KW-1133">Transmembrane helix</keyword>
<reference evidence="2" key="1">
    <citation type="journal article" date="2014" name="Front. Microbiol.">
        <title>High frequency of phylogenetically diverse reductive dehalogenase-homologous genes in deep subseafloor sedimentary metagenomes.</title>
        <authorList>
            <person name="Kawai M."/>
            <person name="Futagami T."/>
            <person name="Toyoda A."/>
            <person name="Takaki Y."/>
            <person name="Nishi S."/>
            <person name="Hori S."/>
            <person name="Arai W."/>
            <person name="Tsubouchi T."/>
            <person name="Morono Y."/>
            <person name="Uchiyama I."/>
            <person name="Ito T."/>
            <person name="Fujiyama A."/>
            <person name="Inagaki F."/>
            <person name="Takami H."/>
        </authorList>
    </citation>
    <scope>NUCLEOTIDE SEQUENCE</scope>
    <source>
        <strain evidence="2">Expedition CK06-06</strain>
    </source>
</reference>
<gene>
    <name evidence="2" type="ORF">S01H1_78487</name>
</gene>
<keyword evidence="1" id="KW-0812">Transmembrane</keyword>